<gene>
    <name evidence="1" type="ORF">BBA_07652</name>
</gene>
<dbReference type="HOGENOM" id="CLU_1875063_0_0_1"/>
<proteinExistence type="predicted"/>
<accession>J5JJI5</accession>
<dbReference type="RefSeq" id="XP_008600971.1">
    <property type="nucleotide sequence ID" value="XM_008602749.1"/>
</dbReference>
<reference evidence="1 2" key="1">
    <citation type="journal article" date="2012" name="Sci. Rep.">
        <title>Genomic perspectives on the evolution of fungal entomopathogenicity in Beauveria bassiana.</title>
        <authorList>
            <person name="Xiao G."/>
            <person name="Ying S.H."/>
            <person name="Zheng P."/>
            <person name="Wang Z.L."/>
            <person name="Zhang S."/>
            <person name="Xie X.Q."/>
            <person name="Shang Y."/>
            <person name="St Leger R.J."/>
            <person name="Zhao G.P."/>
            <person name="Wang C."/>
            <person name="Feng M.G."/>
        </authorList>
    </citation>
    <scope>NUCLEOTIDE SEQUENCE [LARGE SCALE GENOMIC DNA]</scope>
    <source>
        <strain evidence="1 2">ARSEF 2860</strain>
    </source>
</reference>
<dbReference type="AlphaFoldDB" id="J5JJI5"/>
<name>J5JJI5_BEAB2</name>
<organism evidence="1 2">
    <name type="scientific">Beauveria bassiana (strain ARSEF 2860)</name>
    <name type="common">White muscardine disease fungus</name>
    <name type="synonym">Tritirachium shiotae</name>
    <dbReference type="NCBI Taxonomy" id="655819"/>
    <lineage>
        <taxon>Eukaryota</taxon>
        <taxon>Fungi</taxon>
        <taxon>Dikarya</taxon>
        <taxon>Ascomycota</taxon>
        <taxon>Pezizomycotina</taxon>
        <taxon>Sordariomycetes</taxon>
        <taxon>Hypocreomycetidae</taxon>
        <taxon>Hypocreales</taxon>
        <taxon>Cordycipitaceae</taxon>
        <taxon>Beauveria</taxon>
    </lineage>
</organism>
<evidence type="ECO:0000313" key="1">
    <source>
        <dbReference type="EMBL" id="EJP63476.1"/>
    </source>
</evidence>
<evidence type="ECO:0000313" key="2">
    <source>
        <dbReference type="Proteomes" id="UP000002762"/>
    </source>
</evidence>
<dbReference type="GeneID" id="19890664"/>
<dbReference type="Proteomes" id="UP000002762">
    <property type="component" value="Unassembled WGS sequence"/>
</dbReference>
<keyword evidence="2" id="KW-1185">Reference proteome</keyword>
<protein>
    <submittedName>
        <fullName evidence="1">Uncharacterized protein</fullName>
    </submittedName>
</protein>
<dbReference type="InParanoid" id="J5JJI5"/>
<sequence length="136" mass="14881">MAVATGSFNFALMLQDLKIIDLASMRYWSPPSISRTNNAQVLSPQVALQAGRGRRPGKTDSSHLLGVNAAVYFRGPSYMRPNHTVTLLKFHSAAAACSLLPAQAVQLYRCARALMKGEKPCCFDSRPISRSAVFYC</sequence>
<dbReference type="EMBL" id="JH725175">
    <property type="protein sequence ID" value="EJP63476.1"/>
    <property type="molecule type" value="Genomic_DNA"/>
</dbReference>